<evidence type="ECO:0000313" key="2">
    <source>
        <dbReference type="EMBL" id="PVI06833.1"/>
    </source>
</evidence>
<sequence>MASSSVPSGNKGRTKSEQRPLRSEARPSGSGGEFDITPFLVSSSKPDSSIPRTQSDSIIMKNSCKEPLRPGEGAALKYAIAKATAAHLTNKCTETHSSEETSLDHDIAQASGADFGPSTNHPFTQNYDVNIPAKRNRPREDSQISPTDLSESSHQSSSRASSGTHTPSLPTLTPPLTPLQHCVKFLASALSFVDFVCTPRAIRAPEWCDFESTPNRIRSICQDILTKQWTRRLPFIQFASPAEVACGQLASVIEEMGRRDNRKLEVFEFCAGSGGPTPVFEKLINQHRAGLNRAPLQFSISDKYPNLEAWNRHTEKSDNLRVIEESVDAAAPPSVALSRNSYKDRTGAPKVTSNSRILRLFNLSFHHFDDQIAEEILRSTMATADGIVIIELQDRRWGCLAMMAMNWLFIAKASAISVFGNSPPAHRRMQRFGNFFRNMGTWLRVVFTLWWDGLASCMRTREFGEFLKLAEDAAMQRRDHDRHYFTSKYMRVCGIGNWRWREHRMKLHTFPYGYVKIFSGIRDFE</sequence>
<dbReference type="Proteomes" id="UP000244855">
    <property type="component" value="Unassembled WGS sequence"/>
</dbReference>
<keyword evidence="3" id="KW-1185">Reference proteome</keyword>
<evidence type="ECO:0008006" key="4">
    <source>
        <dbReference type="Google" id="ProtNLM"/>
    </source>
</evidence>
<name>A0A2V1E8D4_9PLEO</name>
<organism evidence="2 3">
    <name type="scientific">Periconia macrospinosa</name>
    <dbReference type="NCBI Taxonomy" id="97972"/>
    <lineage>
        <taxon>Eukaryota</taxon>
        <taxon>Fungi</taxon>
        <taxon>Dikarya</taxon>
        <taxon>Ascomycota</taxon>
        <taxon>Pezizomycotina</taxon>
        <taxon>Dothideomycetes</taxon>
        <taxon>Pleosporomycetidae</taxon>
        <taxon>Pleosporales</taxon>
        <taxon>Massarineae</taxon>
        <taxon>Periconiaceae</taxon>
        <taxon>Periconia</taxon>
    </lineage>
</organism>
<feature type="compositionally biased region" description="Polar residues" evidence="1">
    <location>
        <begin position="40"/>
        <end position="57"/>
    </location>
</feature>
<feature type="compositionally biased region" description="Polar residues" evidence="1">
    <location>
        <begin position="117"/>
        <end position="128"/>
    </location>
</feature>
<dbReference type="STRING" id="97972.A0A2V1E8D4"/>
<dbReference type="OrthoDB" id="2101715at2759"/>
<feature type="region of interest" description="Disordered" evidence="1">
    <location>
        <begin position="1"/>
        <end position="70"/>
    </location>
</feature>
<proteinExistence type="predicted"/>
<gene>
    <name evidence="2" type="ORF">DM02DRAFT_409437</name>
</gene>
<evidence type="ECO:0000256" key="1">
    <source>
        <dbReference type="SAM" id="MobiDB-lite"/>
    </source>
</evidence>
<dbReference type="AlphaFoldDB" id="A0A2V1E8D4"/>
<protein>
    <recommendedName>
        <fullName evidence="4">S-adenosyl-L-methionine-dependent methyltransferase</fullName>
    </recommendedName>
</protein>
<accession>A0A2V1E8D4</accession>
<dbReference type="EMBL" id="KZ805307">
    <property type="protein sequence ID" value="PVI06833.1"/>
    <property type="molecule type" value="Genomic_DNA"/>
</dbReference>
<feature type="compositionally biased region" description="Low complexity" evidence="1">
    <location>
        <begin position="150"/>
        <end position="171"/>
    </location>
</feature>
<feature type="compositionally biased region" description="Basic and acidic residues" evidence="1">
    <location>
        <begin position="14"/>
        <end position="25"/>
    </location>
</feature>
<feature type="region of interest" description="Disordered" evidence="1">
    <location>
        <begin position="109"/>
        <end position="172"/>
    </location>
</feature>
<evidence type="ECO:0000313" key="3">
    <source>
        <dbReference type="Proteomes" id="UP000244855"/>
    </source>
</evidence>
<reference evidence="2 3" key="1">
    <citation type="journal article" date="2018" name="Sci. Rep.">
        <title>Comparative genomics provides insights into the lifestyle and reveals functional heterogeneity of dark septate endophytic fungi.</title>
        <authorList>
            <person name="Knapp D.G."/>
            <person name="Nemeth J.B."/>
            <person name="Barry K."/>
            <person name="Hainaut M."/>
            <person name="Henrissat B."/>
            <person name="Johnson J."/>
            <person name="Kuo A."/>
            <person name="Lim J.H.P."/>
            <person name="Lipzen A."/>
            <person name="Nolan M."/>
            <person name="Ohm R.A."/>
            <person name="Tamas L."/>
            <person name="Grigoriev I.V."/>
            <person name="Spatafora J.W."/>
            <person name="Nagy L.G."/>
            <person name="Kovacs G.M."/>
        </authorList>
    </citation>
    <scope>NUCLEOTIDE SEQUENCE [LARGE SCALE GENOMIC DNA]</scope>
    <source>
        <strain evidence="2 3">DSE2036</strain>
    </source>
</reference>